<evidence type="ECO:0000256" key="5">
    <source>
        <dbReference type="ARBA" id="ARBA00023163"/>
    </source>
</evidence>
<dbReference type="InterPro" id="IPR013249">
    <property type="entry name" value="RNA_pol_sigma70_r4_t2"/>
</dbReference>
<dbReference type="Gene3D" id="1.10.10.10">
    <property type="entry name" value="Winged helix-like DNA-binding domain superfamily/Winged helix DNA-binding domain"/>
    <property type="match status" value="1"/>
</dbReference>
<evidence type="ECO:0000256" key="4">
    <source>
        <dbReference type="ARBA" id="ARBA00023125"/>
    </source>
</evidence>
<name>A0ABT6N1T1_9SPHN</name>
<dbReference type="InterPro" id="IPR036388">
    <property type="entry name" value="WH-like_DNA-bd_sf"/>
</dbReference>
<comment type="caution">
    <text evidence="8">The sequence shown here is derived from an EMBL/GenBank/DDBJ whole genome shotgun (WGS) entry which is preliminary data.</text>
</comment>
<dbReference type="InterPro" id="IPR013325">
    <property type="entry name" value="RNA_pol_sigma_r2"/>
</dbReference>
<accession>A0ABT6N1T1</accession>
<evidence type="ECO:0000256" key="3">
    <source>
        <dbReference type="ARBA" id="ARBA00023082"/>
    </source>
</evidence>
<dbReference type="PANTHER" id="PTHR43133">
    <property type="entry name" value="RNA POLYMERASE ECF-TYPE SIGMA FACTO"/>
    <property type="match status" value="1"/>
</dbReference>
<evidence type="ECO:0000256" key="6">
    <source>
        <dbReference type="SAM" id="MobiDB-lite"/>
    </source>
</evidence>
<reference evidence="8" key="1">
    <citation type="submission" date="2023-04" db="EMBL/GenBank/DDBJ databases">
        <title>Sphingomonas sp. MAHUQ-71 isolated from rice field.</title>
        <authorList>
            <person name="Huq M.A."/>
        </authorList>
    </citation>
    <scope>NUCLEOTIDE SEQUENCE</scope>
    <source>
        <strain evidence="8">MAHUQ-71</strain>
    </source>
</reference>
<feature type="domain" description="RNA polymerase sigma factor 70 region 4 type 2" evidence="7">
    <location>
        <begin position="115"/>
        <end position="166"/>
    </location>
</feature>
<keyword evidence="5" id="KW-0804">Transcription</keyword>
<sequence length="211" mass="23056">MTGDDDERRLWFRRQVLPLEPALRVHAARLCARIACEPDDLVHDAFAKLITCTTWREIENVHAFALVTLRNLALQVARRSKIVSFQAVSDLEAFEIADDAPSADQQLAARDEMALLLRLIDDLPSKCRIVFRMCKIDGLSHAEIAVRLGLSVSTVEKHIIKGLRLCSEGLAKGAAEGAARGKNGPELNTSSGPDAQRGGGLGRAPGRRAQQ</sequence>
<evidence type="ECO:0000259" key="7">
    <source>
        <dbReference type="Pfam" id="PF08281"/>
    </source>
</evidence>
<keyword evidence="4" id="KW-0238">DNA-binding</keyword>
<dbReference type="InterPro" id="IPR039425">
    <property type="entry name" value="RNA_pol_sigma-70-like"/>
</dbReference>
<dbReference type="InterPro" id="IPR014284">
    <property type="entry name" value="RNA_pol_sigma-70_dom"/>
</dbReference>
<evidence type="ECO:0000256" key="2">
    <source>
        <dbReference type="ARBA" id="ARBA00023015"/>
    </source>
</evidence>
<dbReference type="NCBIfam" id="TIGR02937">
    <property type="entry name" value="sigma70-ECF"/>
    <property type="match status" value="1"/>
</dbReference>
<dbReference type="SUPFAM" id="SSF88659">
    <property type="entry name" value="Sigma3 and sigma4 domains of RNA polymerase sigma factors"/>
    <property type="match status" value="1"/>
</dbReference>
<dbReference type="Proteomes" id="UP001160625">
    <property type="component" value="Unassembled WGS sequence"/>
</dbReference>
<keyword evidence="9" id="KW-1185">Reference proteome</keyword>
<dbReference type="Pfam" id="PF08281">
    <property type="entry name" value="Sigma70_r4_2"/>
    <property type="match status" value="1"/>
</dbReference>
<evidence type="ECO:0000313" key="8">
    <source>
        <dbReference type="EMBL" id="MDH7639249.1"/>
    </source>
</evidence>
<dbReference type="RefSeq" id="WP_281044517.1">
    <property type="nucleotide sequence ID" value="NZ_JARYGZ010000001.1"/>
</dbReference>
<proteinExistence type="inferred from homology"/>
<keyword evidence="2" id="KW-0805">Transcription regulation</keyword>
<dbReference type="SUPFAM" id="SSF88946">
    <property type="entry name" value="Sigma2 domain of RNA polymerase sigma factors"/>
    <property type="match status" value="1"/>
</dbReference>
<gene>
    <name evidence="8" type="ORF">QGN17_10955</name>
</gene>
<organism evidence="8 9">
    <name type="scientific">Sphingomonas oryzagri</name>
    <dbReference type="NCBI Taxonomy" id="3042314"/>
    <lineage>
        <taxon>Bacteria</taxon>
        <taxon>Pseudomonadati</taxon>
        <taxon>Pseudomonadota</taxon>
        <taxon>Alphaproteobacteria</taxon>
        <taxon>Sphingomonadales</taxon>
        <taxon>Sphingomonadaceae</taxon>
        <taxon>Sphingomonas</taxon>
    </lineage>
</organism>
<comment type="similarity">
    <text evidence="1">Belongs to the sigma-70 factor family. ECF subfamily.</text>
</comment>
<feature type="region of interest" description="Disordered" evidence="6">
    <location>
        <begin position="177"/>
        <end position="211"/>
    </location>
</feature>
<keyword evidence="3" id="KW-0731">Sigma factor</keyword>
<dbReference type="EMBL" id="JARYGZ010000001">
    <property type="protein sequence ID" value="MDH7639249.1"/>
    <property type="molecule type" value="Genomic_DNA"/>
</dbReference>
<evidence type="ECO:0000256" key="1">
    <source>
        <dbReference type="ARBA" id="ARBA00010641"/>
    </source>
</evidence>
<protein>
    <submittedName>
        <fullName evidence="8">Sigma-70 family RNA polymerase sigma factor</fullName>
    </submittedName>
</protein>
<evidence type="ECO:0000313" key="9">
    <source>
        <dbReference type="Proteomes" id="UP001160625"/>
    </source>
</evidence>
<dbReference type="InterPro" id="IPR013324">
    <property type="entry name" value="RNA_pol_sigma_r3/r4-like"/>
</dbReference>
<dbReference type="PANTHER" id="PTHR43133:SF8">
    <property type="entry name" value="RNA POLYMERASE SIGMA FACTOR HI_1459-RELATED"/>
    <property type="match status" value="1"/>
</dbReference>